<reference evidence="1 2" key="1">
    <citation type="submission" date="2024-01" db="EMBL/GenBank/DDBJ databases">
        <title>The genomes of 5 underutilized Papilionoideae crops provide insights into root nodulation and disease resistanc.</title>
        <authorList>
            <person name="Jiang F."/>
        </authorList>
    </citation>
    <scope>NUCLEOTIDE SEQUENCE [LARGE SCALE GENOMIC DNA]</scope>
    <source>
        <strain evidence="1">LVBAO_FW01</strain>
        <tissue evidence="1">Leaves</tissue>
    </source>
</reference>
<dbReference type="Proteomes" id="UP001367508">
    <property type="component" value="Unassembled WGS sequence"/>
</dbReference>
<dbReference type="EMBL" id="JAYMYQ010000008">
    <property type="protein sequence ID" value="KAK7315853.1"/>
    <property type="molecule type" value="Genomic_DNA"/>
</dbReference>
<accession>A0AAN9KGJ0</accession>
<keyword evidence="2" id="KW-1185">Reference proteome</keyword>
<dbReference type="AlphaFoldDB" id="A0AAN9KGJ0"/>
<evidence type="ECO:0000313" key="2">
    <source>
        <dbReference type="Proteomes" id="UP001367508"/>
    </source>
</evidence>
<protein>
    <submittedName>
        <fullName evidence="1">Uncharacterized protein</fullName>
    </submittedName>
</protein>
<comment type="caution">
    <text evidence="1">The sequence shown here is derived from an EMBL/GenBank/DDBJ whole genome shotgun (WGS) entry which is preliminary data.</text>
</comment>
<organism evidence="1 2">
    <name type="scientific">Canavalia gladiata</name>
    <name type="common">Sword bean</name>
    <name type="synonym">Dolichos gladiatus</name>
    <dbReference type="NCBI Taxonomy" id="3824"/>
    <lineage>
        <taxon>Eukaryota</taxon>
        <taxon>Viridiplantae</taxon>
        <taxon>Streptophyta</taxon>
        <taxon>Embryophyta</taxon>
        <taxon>Tracheophyta</taxon>
        <taxon>Spermatophyta</taxon>
        <taxon>Magnoliopsida</taxon>
        <taxon>eudicotyledons</taxon>
        <taxon>Gunneridae</taxon>
        <taxon>Pentapetalae</taxon>
        <taxon>rosids</taxon>
        <taxon>fabids</taxon>
        <taxon>Fabales</taxon>
        <taxon>Fabaceae</taxon>
        <taxon>Papilionoideae</taxon>
        <taxon>50 kb inversion clade</taxon>
        <taxon>NPAAA clade</taxon>
        <taxon>indigoferoid/millettioid clade</taxon>
        <taxon>Phaseoleae</taxon>
        <taxon>Canavalia</taxon>
    </lineage>
</organism>
<proteinExistence type="predicted"/>
<gene>
    <name evidence="1" type="ORF">VNO77_34435</name>
</gene>
<evidence type="ECO:0000313" key="1">
    <source>
        <dbReference type="EMBL" id="KAK7315853.1"/>
    </source>
</evidence>
<sequence length="67" mass="7591">MAVDHMQWNEPDADNGAMLQRLNRKITENIVVERKTSQDSALAVNCGLRVPTTSNRARVLPNPRSRF</sequence>
<name>A0AAN9KGJ0_CANGL</name>